<evidence type="ECO:0000313" key="4">
    <source>
        <dbReference type="Proteomes" id="UP001197609"/>
    </source>
</evidence>
<dbReference type="AlphaFoldDB" id="A0AAJ1AI06"/>
<dbReference type="PANTHER" id="PTHR12411">
    <property type="entry name" value="CYSTEINE PROTEASE FAMILY C1-RELATED"/>
    <property type="match status" value="1"/>
</dbReference>
<dbReference type="EMBL" id="JAIOIU010000083">
    <property type="protein sequence ID" value="MBZ0159859.1"/>
    <property type="molecule type" value="Genomic_DNA"/>
</dbReference>
<feature type="domain" description="Peptidase C1A papain C-terminal" evidence="2">
    <location>
        <begin position="58"/>
        <end position="281"/>
    </location>
</feature>
<comment type="similarity">
    <text evidence="1">Belongs to the peptidase C1 family.</text>
</comment>
<dbReference type="Gene3D" id="3.90.70.10">
    <property type="entry name" value="Cysteine proteinases"/>
    <property type="match status" value="1"/>
</dbReference>
<sequence>MAEMNGQRGMGWLPDYPDFRDHTVELDELPPRLKVLGQRDSVKVMLKKVGATTSSKALPTSIDLRSWCSPIEDQSALGSCTANAGVGVVEYFERRAFGHHLDASRLFLYKATRNLMHCTGDTGAFLRSTMGALVLFGVPPEEYWKYSIADFDKEPTAFCYAFAQNYQAIQYYRLDPPGTGKPTLLTRIKTNLAAGLPSIFGFTVYTSISQAAGNGKISCPTPGEKVAGGHAIVAVGYDNAMKIKNTNSGGVETVGALLIRNSWGTGWGDQGYGWLPYDYVLKGLAVDWWSLLKNEWVDTGAFKI</sequence>
<comment type="caution">
    <text evidence="3">The sequence shown here is derived from an EMBL/GenBank/DDBJ whole genome shotgun (WGS) entry which is preliminary data.</text>
</comment>
<protein>
    <submittedName>
        <fullName evidence="3">Cysteine protease</fullName>
    </submittedName>
</protein>
<dbReference type="GO" id="GO:0008234">
    <property type="term" value="F:cysteine-type peptidase activity"/>
    <property type="evidence" value="ECO:0007669"/>
    <property type="project" value="InterPro"/>
</dbReference>
<dbReference type="InterPro" id="IPR000668">
    <property type="entry name" value="Peptidase_C1A_C"/>
</dbReference>
<dbReference type="SMART" id="SM00645">
    <property type="entry name" value="Pept_C1"/>
    <property type="match status" value="1"/>
</dbReference>
<dbReference type="InterPro" id="IPR013128">
    <property type="entry name" value="Peptidase_C1A"/>
</dbReference>
<dbReference type="SUPFAM" id="SSF54001">
    <property type="entry name" value="Cysteine proteinases"/>
    <property type="match status" value="1"/>
</dbReference>
<evidence type="ECO:0000313" key="3">
    <source>
        <dbReference type="EMBL" id="MBZ0159859.1"/>
    </source>
</evidence>
<keyword evidence="3" id="KW-0645">Protease</keyword>
<dbReference type="Pfam" id="PF00112">
    <property type="entry name" value="Peptidase_C1"/>
    <property type="match status" value="1"/>
</dbReference>
<dbReference type="InterPro" id="IPR025660">
    <property type="entry name" value="Pept_his_AS"/>
</dbReference>
<organism evidence="3 4">
    <name type="scientific">Candidatus Methylomirabilis tolerans</name>
    <dbReference type="NCBI Taxonomy" id="3123416"/>
    <lineage>
        <taxon>Bacteria</taxon>
        <taxon>Candidatus Methylomirabilota</taxon>
        <taxon>Candidatus Methylomirabilia</taxon>
        <taxon>Candidatus Methylomirabilales</taxon>
        <taxon>Candidatus Methylomirabilaceae</taxon>
        <taxon>Candidatus Methylomirabilis</taxon>
    </lineage>
</organism>
<reference evidence="3 4" key="1">
    <citation type="journal article" date="2021" name="bioRxiv">
        <title>Unraveling nitrogen, sulfur and carbon metabolic pathways and microbial community transcriptional responses to substrate deprivation and toxicity stresses in a bioreactor mimicking anoxic brackish coastal sediment conditions.</title>
        <authorList>
            <person name="Martins P.D."/>
            <person name="Echeveste M.J."/>
            <person name="Arshad A."/>
            <person name="Kurth J."/>
            <person name="Ouboter H."/>
            <person name="Jetten M.S.M."/>
            <person name="Welte C.U."/>
        </authorList>
    </citation>
    <scope>NUCLEOTIDE SEQUENCE [LARGE SCALE GENOMIC DNA]</scope>
    <source>
        <strain evidence="3">MAG_38</strain>
    </source>
</reference>
<keyword evidence="3" id="KW-0378">Hydrolase</keyword>
<dbReference type="Proteomes" id="UP001197609">
    <property type="component" value="Unassembled WGS sequence"/>
</dbReference>
<dbReference type="PROSITE" id="PS00639">
    <property type="entry name" value="THIOL_PROTEASE_HIS"/>
    <property type="match status" value="1"/>
</dbReference>
<proteinExistence type="inferred from homology"/>
<evidence type="ECO:0000259" key="2">
    <source>
        <dbReference type="SMART" id="SM00645"/>
    </source>
</evidence>
<dbReference type="CDD" id="cd02619">
    <property type="entry name" value="Peptidase_C1"/>
    <property type="match status" value="1"/>
</dbReference>
<accession>A0AAJ1AI06</accession>
<gene>
    <name evidence="3" type="ORF">K8G79_06975</name>
</gene>
<name>A0AAJ1AI06_9BACT</name>
<dbReference type="InterPro" id="IPR038765">
    <property type="entry name" value="Papain-like_cys_pep_sf"/>
</dbReference>
<dbReference type="GO" id="GO:0006508">
    <property type="term" value="P:proteolysis"/>
    <property type="evidence" value="ECO:0007669"/>
    <property type="project" value="UniProtKB-KW"/>
</dbReference>
<evidence type="ECO:0000256" key="1">
    <source>
        <dbReference type="ARBA" id="ARBA00008455"/>
    </source>
</evidence>